<gene>
    <name evidence="1" type="ORF">VC83_04493</name>
</gene>
<dbReference type="AlphaFoldDB" id="A0A177AAU0"/>
<dbReference type="OrthoDB" id="5399006at2759"/>
<sequence length="263" mass="27848">MLSSRVLVAAQVCNPSHLPVKHSSKQLGRSLALKFSAAYPTVFLLARSSESYDAIVKEIKASGRNAVGISTDVSSASSVSSALKVIAAETANKNLAAAVYNVGGKFVRKPFLELTEEEYSAGFEASGRGFFNFAHGILPLLLETAALSQAIPNPPSLLVTGATASLKGSAQCASFASGKFALRATTQSLAREFGPKGVHVAHAIIDGAIDTPKLKESGWKVNGGEEDGAIAPDAIADAYYWLHTQPRSAWSQEIDIRPFIEKW</sequence>
<dbReference type="InterPro" id="IPR002347">
    <property type="entry name" value="SDR_fam"/>
</dbReference>
<evidence type="ECO:0008006" key="2">
    <source>
        <dbReference type="Google" id="ProtNLM"/>
    </source>
</evidence>
<protein>
    <recommendedName>
        <fullName evidence="2">7-alpha-hydroxysteroid dehydrogenase</fullName>
    </recommendedName>
</protein>
<dbReference type="VEuPathDB" id="FungiDB:GMDG_05713"/>
<dbReference type="InterPro" id="IPR036291">
    <property type="entry name" value="NAD(P)-bd_dom_sf"/>
</dbReference>
<dbReference type="RefSeq" id="XP_024324553.1">
    <property type="nucleotide sequence ID" value="XM_024468124.1"/>
</dbReference>
<proteinExistence type="predicted"/>
<reference evidence="1" key="1">
    <citation type="submission" date="2016-03" db="EMBL/GenBank/DDBJ databases">
        <title>Updated assembly of Pseudogymnoascus destructans, the fungus causing white-nose syndrome of bats.</title>
        <authorList>
            <person name="Palmer J.M."/>
            <person name="Drees K.P."/>
            <person name="Foster J.T."/>
            <person name="Lindner D.L."/>
        </authorList>
    </citation>
    <scope>NUCLEOTIDE SEQUENCE [LARGE SCALE GENOMIC DNA]</scope>
    <source>
        <strain evidence="1">20631-21</strain>
    </source>
</reference>
<dbReference type="Proteomes" id="UP000077154">
    <property type="component" value="Unassembled WGS sequence"/>
</dbReference>
<dbReference type="SUPFAM" id="SSF51735">
    <property type="entry name" value="NAD(P)-binding Rossmann-fold domains"/>
    <property type="match status" value="1"/>
</dbReference>
<dbReference type="PANTHER" id="PTHR43431:SF7">
    <property type="entry name" value="OXIDOREDUCTASE, SHORT CHAIN DEHYDROGENASE_REDUCTASE FAMILY (AFU_ORTHOLOGUE AFUA_5G14000)"/>
    <property type="match status" value="1"/>
</dbReference>
<dbReference type="EMBL" id="KV441394">
    <property type="protein sequence ID" value="OAF59269.2"/>
    <property type="molecule type" value="Genomic_DNA"/>
</dbReference>
<dbReference type="PANTHER" id="PTHR43431">
    <property type="entry name" value="OXIDOREDUCTASE, SHORT CHAIN DEHYDROGENASE/REDUCTASE FAMILY (AFU_ORTHOLOGUE AFUA_5G14000)"/>
    <property type="match status" value="1"/>
</dbReference>
<dbReference type="eggNOG" id="KOG1014">
    <property type="taxonomic scope" value="Eukaryota"/>
</dbReference>
<accession>A0A177AAU0</accession>
<organism evidence="1">
    <name type="scientific">Pseudogymnoascus destructans</name>
    <dbReference type="NCBI Taxonomy" id="655981"/>
    <lineage>
        <taxon>Eukaryota</taxon>
        <taxon>Fungi</taxon>
        <taxon>Dikarya</taxon>
        <taxon>Ascomycota</taxon>
        <taxon>Pezizomycotina</taxon>
        <taxon>Leotiomycetes</taxon>
        <taxon>Thelebolales</taxon>
        <taxon>Thelebolaceae</taxon>
        <taxon>Pseudogymnoascus</taxon>
    </lineage>
</organism>
<dbReference type="GeneID" id="36287564"/>
<dbReference type="Gene3D" id="3.40.50.720">
    <property type="entry name" value="NAD(P)-binding Rossmann-like Domain"/>
    <property type="match status" value="1"/>
</dbReference>
<name>A0A177AAU0_9PEZI</name>
<evidence type="ECO:0000313" key="1">
    <source>
        <dbReference type="EMBL" id="OAF59269.2"/>
    </source>
</evidence>
<dbReference type="Pfam" id="PF00106">
    <property type="entry name" value="adh_short"/>
    <property type="match status" value="1"/>
</dbReference>